<keyword evidence="4 7" id="KW-0238">DNA-binding</keyword>
<dbReference type="InterPro" id="IPR001789">
    <property type="entry name" value="Sig_transdc_resp-reg_receiver"/>
</dbReference>
<accession>A0AA47LSV0</accession>
<sequence length="224" mass="24950">MKILIIEDDHDLSLAISEYLELHNIDCDFAYNGETGVQLASQQTFDCVILDNMLPKTQGMAVCRDLREQGIDTPVLMLTACCADTDQLEGFRAGVDDYVVKPCTMPLLLARLQALHRRHQPVRECITIADLTIYPKEHIASRGDTPLKLTPIGWNILLLLARRSPTVVSKSDIEEAIWASEDVRQGTINVHLHHLRKVVDKPFAKTLIHTHVGIGLSLSEAAPV</sequence>
<evidence type="ECO:0000256" key="2">
    <source>
        <dbReference type="ARBA" id="ARBA00023012"/>
    </source>
</evidence>
<dbReference type="GO" id="GO:0000976">
    <property type="term" value="F:transcription cis-regulatory region binding"/>
    <property type="evidence" value="ECO:0007669"/>
    <property type="project" value="TreeGrafter"/>
</dbReference>
<dbReference type="SMART" id="SM00862">
    <property type="entry name" value="Trans_reg_C"/>
    <property type="match status" value="1"/>
</dbReference>
<reference evidence="10" key="1">
    <citation type="submission" date="2022-09" db="EMBL/GenBank/DDBJ databases">
        <authorList>
            <person name="Li Z.-J."/>
        </authorList>
    </citation>
    <scope>NUCLEOTIDE SEQUENCE</scope>
    <source>
        <strain evidence="10">TGB11</strain>
        <plasmid evidence="10">unnamed</plasmid>
    </source>
</reference>
<organism evidence="10 11">
    <name type="scientific">Salinivibrio kushneri</name>
    <dbReference type="NCBI Taxonomy" id="1908198"/>
    <lineage>
        <taxon>Bacteria</taxon>
        <taxon>Pseudomonadati</taxon>
        <taxon>Pseudomonadota</taxon>
        <taxon>Gammaproteobacteria</taxon>
        <taxon>Vibrionales</taxon>
        <taxon>Vibrionaceae</taxon>
        <taxon>Salinivibrio</taxon>
    </lineage>
</organism>
<dbReference type="PROSITE" id="PS51755">
    <property type="entry name" value="OMPR_PHOB"/>
    <property type="match status" value="1"/>
</dbReference>
<dbReference type="RefSeq" id="WP_269580340.1">
    <property type="nucleotide sequence ID" value="NZ_CP114589.1"/>
</dbReference>
<dbReference type="AlphaFoldDB" id="A0AA47LSV0"/>
<dbReference type="Proteomes" id="UP001164748">
    <property type="component" value="Plasmid unnamed"/>
</dbReference>
<dbReference type="InterPro" id="IPR039420">
    <property type="entry name" value="WalR-like"/>
</dbReference>
<evidence type="ECO:0000256" key="4">
    <source>
        <dbReference type="ARBA" id="ARBA00023125"/>
    </source>
</evidence>
<evidence type="ECO:0000256" key="3">
    <source>
        <dbReference type="ARBA" id="ARBA00023015"/>
    </source>
</evidence>
<dbReference type="Gene3D" id="1.10.10.10">
    <property type="entry name" value="Winged helix-like DNA-binding domain superfamily/Winged helix DNA-binding domain"/>
    <property type="match status" value="1"/>
</dbReference>
<feature type="DNA-binding region" description="OmpR/PhoB-type" evidence="7">
    <location>
        <begin position="123"/>
        <end position="220"/>
    </location>
</feature>
<dbReference type="InterPro" id="IPR036388">
    <property type="entry name" value="WH-like_DNA-bd_sf"/>
</dbReference>
<dbReference type="Pfam" id="PF00486">
    <property type="entry name" value="Trans_reg_C"/>
    <property type="match status" value="1"/>
</dbReference>
<evidence type="ECO:0000259" key="9">
    <source>
        <dbReference type="PROSITE" id="PS51755"/>
    </source>
</evidence>
<dbReference type="InterPro" id="IPR016032">
    <property type="entry name" value="Sig_transdc_resp-reg_C-effctor"/>
</dbReference>
<evidence type="ECO:0000256" key="6">
    <source>
        <dbReference type="PROSITE-ProRule" id="PRU00169"/>
    </source>
</evidence>
<dbReference type="SUPFAM" id="SSF46894">
    <property type="entry name" value="C-terminal effector domain of the bipartite response regulators"/>
    <property type="match status" value="1"/>
</dbReference>
<dbReference type="PROSITE" id="PS50110">
    <property type="entry name" value="RESPONSE_REGULATORY"/>
    <property type="match status" value="1"/>
</dbReference>
<dbReference type="GO" id="GO:0006355">
    <property type="term" value="P:regulation of DNA-templated transcription"/>
    <property type="evidence" value="ECO:0007669"/>
    <property type="project" value="InterPro"/>
</dbReference>
<evidence type="ECO:0000313" key="11">
    <source>
        <dbReference type="Proteomes" id="UP001164748"/>
    </source>
</evidence>
<dbReference type="GO" id="GO:0005829">
    <property type="term" value="C:cytosol"/>
    <property type="evidence" value="ECO:0007669"/>
    <property type="project" value="TreeGrafter"/>
</dbReference>
<evidence type="ECO:0000313" key="10">
    <source>
        <dbReference type="EMBL" id="WBA10319.1"/>
    </source>
</evidence>
<keyword evidence="1 6" id="KW-0597">Phosphoprotein</keyword>
<dbReference type="PANTHER" id="PTHR48111:SF22">
    <property type="entry name" value="REGULATOR OF RPOS"/>
    <property type="match status" value="1"/>
</dbReference>
<dbReference type="CDD" id="cd00383">
    <property type="entry name" value="trans_reg_C"/>
    <property type="match status" value="1"/>
</dbReference>
<dbReference type="SMART" id="SM00448">
    <property type="entry name" value="REC"/>
    <property type="match status" value="1"/>
</dbReference>
<evidence type="ECO:0000256" key="5">
    <source>
        <dbReference type="ARBA" id="ARBA00023163"/>
    </source>
</evidence>
<dbReference type="FunFam" id="3.40.50.2300:FF:000001">
    <property type="entry name" value="DNA-binding response regulator PhoB"/>
    <property type="match status" value="1"/>
</dbReference>
<dbReference type="CDD" id="cd17574">
    <property type="entry name" value="REC_OmpR"/>
    <property type="match status" value="1"/>
</dbReference>
<gene>
    <name evidence="10" type="ORF">N8M53_13255</name>
</gene>
<dbReference type="Gene3D" id="6.10.250.690">
    <property type="match status" value="1"/>
</dbReference>
<dbReference type="Gene3D" id="3.40.50.2300">
    <property type="match status" value="1"/>
</dbReference>
<keyword evidence="3" id="KW-0805">Transcription regulation</keyword>
<dbReference type="GO" id="GO:0000156">
    <property type="term" value="F:phosphorelay response regulator activity"/>
    <property type="evidence" value="ECO:0007669"/>
    <property type="project" value="TreeGrafter"/>
</dbReference>
<evidence type="ECO:0000259" key="8">
    <source>
        <dbReference type="PROSITE" id="PS50110"/>
    </source>
</evidence>
<dbReference type="PANTHER" id="PTHR48111">
    <property type="entry name" value="REGULATOR OF RPOS"/>
    <property type="match status" value="1"/>
</dbReference>
<keyword evidence="10" id="KW-0614">Plasmid</keyword>
<feature type="modified residue" description="4-aspartylphosphate" evidence="6">
    <location>
        <position position="51"/>
    </location>
</feature>
<dbReference type="InterPro" id="IPR001867">
    <property type="entry name" value="OmpR/PhoB-type_DNA-bd"/>
</dbReference>
<keyword evidence="5" id="KW-0804">Transcription</keyword>
<dbReference type="InterPro" id="IPR011006">
    <property type="entry name" value="CheY-like_superfamily"/>
</dbReference>
<evidence type="ECO:0000256" key="7">
    <source>
        <dbReference type="PROSITE-ProRule" id="PRU01091"/>
    </source>
</evidence>
<geneLocation type="plasmid" evidence="10 11">
    <name>unnamed</name>
</geneLocation>
<feature type="domain" description="OmpR/PhoB-type" evidence="9">
    <location>
        <begin position="123"/>
        <end position="220"/>
    </location>
</feature>
<feature type="domain" description="Response regulatory" evidence="8">
    <location>
        <begin position="2"/>
        <end position="116"/>
    </location>
</feature>
<dbReference type="Pfam" id="PF00072">
    <property type="entry name" value="Response_reg"/>
    <property type="match status" value="1"/>
</dbReference>
<name>A0AA47LSV0_9GAMM</name>
<keyword evidence="2" id="KW-0902">Two-component regulatory system</keyword>
<dbReference type="EMBL" id="CP114589">
    <property type="protein sequence ID" value="WBA10319.1"/>
    <property type="molecule type" value="Genomic_DNA"/>
</dbReference>
<evidence type="ECO:0000256" key="1">
    <source>
        <dbReference type="ARBA" id="ARBA00022553"/>
    </source>
</evidence>
<dbReference type="SUPFAM" id="SSF52172">
    <property type="entry name" value="CheY-like"/>
    <property type="match status" value="1"/>
</dbReference>
<proteinExistence type="predicted"/>
<protein>
    <submittedName>
        <fullName evidence="10">Response regulator transcription factor</fullName>
    </submittedName>
</protein>
<dbReference type="GO" id="GO:0032993">
    <property type="term" value="C:protein-DNA complex"/>
    <property type="evidence" value="ECO:0007669"/>
    <property type="project" value="TreeGrafter"/>
</dbReference>